<accession>A0A3D8JQ80</accession>
<comment type="caution">
    <text evidence="2">The sequence shown here is derived from an EMBL/GenBank/DDBJ whole genome shotgun (WGS) entry which is preliminary data.</text>
</comment>
<dbReference type="Proteomes" id="UP000256838">
    <property type="component" value="Unassembled WGS sequence"/>
</dbReference>
<gene>
    <name evidence="2" type="ORF">DWV00_29720</name>
</gene>
<proteinExistence type="predicted"/>
<evidence type="ECO:0000259" key="1">
    <source>
        <dbReference type="Pfam" id="PF00656"/>
    </source>
</evidence>
<reference evidence="2 3" key="1">
    <citation type="submission" date="2018-08" db="EMBL/GenBank/DDBJ databases">
        <title>Paraburkholderia sp. DHOM06 isolated from forest soil.</title>
        <authorList>
            <person name="Gao Z.-H."/>
            <person name="Qiu L.-H."/>
        </authorList>
    </citation>
    <scope>NUCLEOTIDE SEQUENCE [LARGE SCALE GENOMIC DNA]</scope>
    <source>
        <strain evidence="2 3">DHOM06</strain>
    </source>
</reference>
<dbReference type="AlphaFoldDB" id="A0A3D8JQ80"/>
<evidence type="ECO:0000313" key="3">
    <source>
        <dbReference type="Proteomes" id="UP000256838"/>
    </source>
</evidence>
<evidence type="ECO:0000313" key="2">
    <source>
        <dbReference type="EMBL" id="RDU95178.1"/>
    </source>
</evidence>
<dbReference type="InterPro" id="IPR029030">
    <property type="entry name" value="Caspase-like_dom_sf"/>
</dbReference>
<dbReference type="EMBL" id="QRGA01000021">
    <property type="protein sequence ID" value="RDU95178.1"/>
    <property type="molecule type" value="Genomic_DNA"/>
</dbReference>
<sequence>MTKNLAVLVGVTDYVEEKLKLPACVNDVSIMQELLRGAGKFDDVINIPSDDAQTMKARIADTIGRFQQEDIGELFFYFTGHGEFVDEDFRFMFRDYSRERPAQTTLENSELDRLLRSLSPALTVKVVDACYSGIPYVKDGASQIEAMMAETQSVFAKCYFYFSSQSDQRSWATETISDFTRAFVQTIACSTLESIRYKDVMDGVSDAFLSTPRQKPLFVMQGDYTEVFGNFAEEVRQRLGKRLVNFEATQIEQPPTAIVMKSSLAEVARSQAVDYVTVETAIAALNDLKSELDRTVLNSELGQLFTMEKEYFDKFDAVPSQEALGEWLAKNDEDFFAVPVLTTETYEVDHPMNNILGLIGQDAKKTTRTRKVISGVRTKVSKLPFQAFRITLVPSLPNLTQYCGWLTFLVSKRTLQTFYRFIEYSEETWGAYRYSKGTEWTSADFSLARFDGGAGVVDAFMPELQSYVEAAVAARLGVDAVGDGSTEEHQ</sequence>
<dbReference type="OrthoDB" id="9149554at2"/>
<dbReference type="GO" id="GO:0004197">
    <property type="term" value="F:cysteine-type endopeptidase activity"/>
    <property type="evidence" value="ECO:0007669"/>
    <property type="project" value="InterPro"/>
</dbReference>
<protein>
    <submittedName>
        <fullName evidence="2">Caspase family protein</fullName>
    </submittedName>
</protein>
<name>A0A3D8JQ80_9BURK</name>
<feature type="domain" description="Peptidase C14 caspase" evidence="1">
    <location>
        <begin position="4"/>
        <end position="215"/>
    </location>
</feature>
<dbReference type="SUPFAM" id="SSF52129">
    <property type="entry name" value="Caspase-like"/>
    <property type="match status" value="1"/>
</dbReference>
<keyword evidence="3" id="KW-1185">Reference proteome</keyword>
<dbReference type="GO" id="GO:0006508">
    <property type="term" value="P:proteolysis"/>
    <property type="evidence" value="ECO:0007669"/>
    <property type="project" value="InterPro"/>
</dbReference>
<dbReference type="InterPro" id="IPR011600">
    <property type="entry name" value="Pept_C14_caspase"/>
</dbReference>
<dbReference type="Gene3D" id="3.40.50.1460">
    <property type="match status" value="1"/>
</dbReference>
<dbReference type="RefSeq" id="WP_115537192.1">
    <property type="nucleotide sequence ID" value="NZ_QRGA01000021.1"/>
</dbReference>
<organism evidence="2 3">
    <name type="scientific">Trinickia dinghuensis</name>
    <dbReference type="NCBI Taxonomy" id="2291023"/>
    <lineage>
        <taxon>Bacteria</taxon>
        <taxon>Pseudomonadati</taxon>
        <taxon>Pseudomonadota</taxon>
        <taxon>Betaproteobacteria</taxon>
        <taxon>Burkholderiales</taxon>
        <taxon>Burkholderiaceae</taxon>
        <taxon>Trinickia</taxon>
    </lineage>
</organism>
<dbReference type="Pfam" id="PF00656">
    <property type="entry name" value="Peptidase_C14"/>
    <property type="match status" value="1"/>
</dbReference>